<sequence length="126" mass="13964">MTGLEIIGAIGALSAFLSVLQNEGNIASQVESNALKELNKAVSRTEGYFSRDVMNRNLDEAKHELSELWNNASIACADAGYEKMQRLCQIKGVYWLNPTNWTDEEIEASGIQLAEMRKKLDIALAD</sequence>
<gene>
    <name evidence="1" type="ORF">PCAR9_A31076</name>
</gene>
<dbReference type="Proteomes" id="UP000238288">
    <property type="component" value="Chromosome PCAR9a"/>
</dbReference>
<evidence type="ECO:0000313" key="1">
    <source>
        <dbReference type="EMBL" id="SOU41881.1"/>
    </source>
</evidence>
<dbReference type="RefSeq" id="WP_104643235.1">
    <property type="nucleotide sequence ID" value="NZ_LT965928.1"/>
</dbReference>
<protein>
    <submittedName>
        <fullName evidence="1">Uncharacterized protein</fullName>
    </submittedName>
</protein>
<dbReference type="OrthoDB" id="6385263at2"/>
<dbReference type="GeneID" id="93664568"/>
<organism evidence="1 2">
    <name type="scientific">Pseudoalteromonas carrageenovora IAM 12662</name>
    <dbReference type="NCBI Taxonomy" id="1314868"/>
    <lineage>
        <taxon>Bacteria</taxon>
        <taxon>Pseudomonadati</taxon>
        <taxon>Pseudomonadota</taxon>
        <taxon>Gammaproteobacteria</taxon>
        <taxon>Alteromonadales</taxon>
        <taxon>Pseudoalteromonadaceae</taxon>
        <taxon>Pseudoalteromonas</taxon>
    </lineage>
</organism>
<dbReference type="AlphaFoldDB" id="A0A2K4XC35"/>
<reference evidence="1 2" key="1">
    <citation type="submission" date="2017-11" db="EMBL/GenBank/DDBJ databases">
        <authorList>
            <person name="Han C.G."/>
        </authorList>
    </citation>
    <scope>NUCLEOTIDE SEQUENCE [LARGE SCALE GENOMIC DNA]</scope>
    <source>
        <strain evidence="2">ATCC 43555</strain>
    </source>
</reference>
<evidence type="ECO:0000313" key="2">
    <source>
        <dbReference type="Proteomes" id="UP000238288"/>
    </source>
</evidence>
<name>A0A2K4XC35_PSEVC</name>
<dbReference type="EMBL" id="LT965928">
    <property type="protein sequence ID" value="SOU41881.1"/>
    <property type="molecule type" value="Genomic_DNA"/>
</dbReference>
<proteinExistence type="predicted"/>
<accession>A0A2K4XC35</accession>